<feature type="domain" description="Putative sensor" evidence="2">
    <location>
        <begin position="31"/>
        <end position="208"/>
    </location>
</feature>
<feature type="transmembrane region" description="Helical" evidence="1">
    <location>
        <begin position="29"/>
        <end position="50"/>
    </location>
</feature>
<organism evidence="3 4">
    <name type="scientific">Halovivax asiaticus JCM 14624</name>
    <dbReference type="NCBI Taxonomy" id="1227490"/>
    <lineage>
        <taxon>Archaea</taxon>
        <taxon>Methanobacteriati</taxon>
        <taxon>Methanobacteriota</taxon>
        <taxon>Stenosarchaea group</taxon>
        <taxon>Halobacteria</taxon>
        <taxon>Halobacteriales</taxon>
        <taxon>Natrialbaceae</taxon>
        <taxon>Halovivax</taxon>
    </lineage>
</organism>
<keyword evidence="1" id="KW-0472">Membrane</keyword>
<dbReference type="PATRIC" id="fig|1227490.4.peg.2084"/>
<dbReference type="EMBL" id="AOIQ01000016">
    <property type="protein sequence ID" value="ELZ09937.1"/>
    <property type="molecule type" value="Genomic_DNA"/>
</dbReference>
<feature type="transmembrane region" description="Helical" evidence="1">
    <location>
        <begin position="130"/>
        <end position="152"/>
    </location>
</feature>
<dbReference type="AlphaFoldDB" id="M0BHK2"/>
<dbReference type="Pfam" id="PF13796">
    <property type="entry name" value="Sensor"/>
    <property type="match status" value="1"/>
</dbReference>
<keyword evidence="3" id="KW-0418">Kinase</keyword>
<proteinExistence type="predicted"/>
<sequence>MSDAHHSLGSSRSTSGLASLTDRQTYKNLAYLALAFPLGLAYFVGLTVGLSLGVGLAILVIGIPLLVGVLFAARWLAAFERTLANELLAVEITAPTDLSTAQNRTLTETVGASLHADSTWHGLAFCYLKLALGTVAFTLLVVFIVVPAAFLTAPAHYQYSAIQLVGWEIDTLLEAILVVPIGAVVGVLGIHLLNATAGIYGTAAESLLDGSE</sequence>
<comment type="caution">
    <text evidence="3">The sequence shown here is derived from an EMBL/GenBank/DDBJ whole genome shotgun (WGS) entry which is preliminary data.</text>
</comment>
<dbReference type="GO" id="GO:0016301">
    <property type="term" value="F:kinase activity"/>
    <property type="evidence" value="ECO:0007669"/>
    <property type="project" value="UniProtKB-KW"/>
</dbReference>
<evidence type="ECO:0000313" key="4">
    <source>
        <dbReference type="Proteomes" id="UP000011560"/>
    </source>
</evidence>
<dbReference type="Proteomes" id="UP000011560">
    <property type="component" value="Unassembled WGS sequence"/>
</dbReference>
<evidence type="ECO:0000256" key="1">
    <source>
        <dbReference type="SAM" id="Phobius"/>
    </source>
</evidence>
<accession>M0BHK2</accession>
<feature type="transmembrane region" description="Helical" evidence="1">
    <location>
        <begin position="56"/>
        <end position="77"/>
    </location>
</feature>
<dbReference type="OrthoDB" id="253413at2157"/>
<dbReference type="InterPro" id="IPR025828">
    <property type="entry name" value="Put_sensor_dom"/>
</dbReference>
<evidence type="ECO:0000313" key="3">
    <source>
        <dbReference type="EMBL" id="ELZ09937.1"/>
    </source>
</evidence>
<feature type="transmembrane region" description="Helical" evidence="1">
    <location>
        <begin position="172"/>
        <end position="193"/>
    </location>
</feature>
<gene>
    <name evidence="3" type="ORF">C479_10200</name>
</gene>
<protein>
    <submittedName>
        <fullName evidence="3">Two-component system sensor kinase</fullName>
    </submittedName>
</protein>
<keyword evidence="3" id="KW-0808">Transferase</keyword>
<name>M0BHK2_9EURY</name>
<keyword evidence="4" id="KW-1185">Reference proteome</keyword>
<dbReference type="RefSeq" id="WP_007701794.1">
    <property type="nucleotide sequence ID" value="NZ_AOIQ01000016.1"/>
</dbReference>
<keyword evidence="1" id="KW-0812">Transmembrane</keyword>
<reference evidence="3 4" key="1">
    <citation type="journal article" date="2014" name="PLoS Genet.">
        <title>Phylogenetically driven sequencing of extremely halophilic archaea reveals strategies for static and dynamic osmo-response.</title>
        <authorList>
            <person name="Becker E.A."/>
            <person name="Seitzer P.M."/>
            <person name="Tritt A."/>
            <person name="Larsen D."/>
            <person name="Krusor M."/>
            <person name="Yao A.I."/>
            <person name="Wu D."/>
            <person name="Madern D."/>
            <person name="Eisen J.A."/>
            <person name="Darling A.E."/>
            <person name="Facciotti M.T."/>
        </authorList>
    </citation>
    <scope>NUCLEOTIDE SEQUENCE [LARGE SCALE GENOMIC DNA]</scope>
    <source>
        <strain evidence="3 4">JCM 14624</strain>
    </source>
</reference>
<dbReference type="STRING" id="1227490.C479_10200"/>
<evidence type="ECO:0000259" key="2">
    <source>
        <dbReference type="Pfam" id="PF13796"/>
    </source>
</evidence>
<keyword evidence="1" id="KW-1133">Transmembrane helix</keyword>